<dbReference type="HOGENOM" id="CLU_027158_1_1_9"/>
<proteinExistence type="inferred from homology"/>
<dbReference type="InterPro" id="IPR012341">
    <property type="entry name" value="6hp_glycosidase-like_sf"/>
</dbReference>
<keyword evidence="6" id="KW-1185">Reference proteome</keyword>
<dbReference type="STRING" id="1231336.L248_1055"/>
<feature type="binding site" evidence="4">
    <location>
        <position position="100"/>
    </location>
    <ligand>
        <name>substrate</name>
    </ligand>
</feature>
<evidence type="ECO:0000256" key="2">
    <source>
        <dbReference type="ARBA" id="ARBA00038358"/>
    </source>
</evidence>
<reference evidence="6" key="1">
    <citation type="journal article" date="2013" name="Genome Announc.">
        <title>Whole-Genome Sequencing of Lactobacillus shenzhenensis Strain LY-73T.</title>
        <authorList>
            <person name="Lin Z."/>
            <person name="Liu Z."/>
            <person name="Yang R."/>
            <person name="Zou Y."/>
            <person name="Wan D."/>
            <person name="Chen J."/>
            <person name="Guo M."/>
            <person name="Zhao J."/>
            <person name="Fang C."/>
            <person name="Yang R."/>
            <person name="Liu F."/>
        </authorList>
    </citation>
    <scope>NUCLEOTIDE SEQUENCE [LARGE SCALE GENOMIC DNA]</scope>
    <source>
        <strain evidence="6">LY-73</strain>
    </source>
</reference>
<dbReference type="Proteomes" id="UP000030647">
    <property type="component" value="Unassembled WGS sequence"/>
</dbReference>
<evidence type="ECO:0000313" key="6">
    <source>
        <dbReference type="Proteomes" id="UP000030647"/>
    </source>
</evidence>
<protein>
    <recommendedName>
        <fullName evidence="7">Glycosyl hydrolase family 88</fullName>
    </recommendedName>
</protein>
<evidence type="ECO:0000256" key="1">
    <source>
        <dbReference type="ARBA" id="ARBA00022801"/>
    </source>
</evidence>
<evidence type="ECO:0000256" key="4">
    <source>
        <dbReference type="PIRSR" id="PIRSR610905-2"/>
    </source>
</evidence>
<sequence length="378" mass="42050">MSGEEKHVPLWAATARDQAIAKLTVVAQRNAGVIPYTTDSHGRFVDMAEKDPTWWTNGFWGGLMWQLYHVTGSQVFRDNAETLEKQLDPNLMAADRMDHDNGFKWLPTAVTDFVLTGNPASRNRGLLAAENLAGRFNPVGNFIRAWNDKDDGTMAGRFIIDCLMNLPLLYWASRVTHDPRFKFIAEKHAETAVRYLLRPDGSVNHMVDLDPETGAYQDAPGGQGAGEGSSWTRGQGWALYGFALSYRHTGDSTFLTASQRVANYFLSRIPASGLIPVDFAKPNDWEDTSAAAIAACGLLELAEQVDSDADAAVYRAGAERLLQVLTDKRAHFEDSTDYLLAKGTAAFHDDRHEFPMIYGDYFYLEGLLRLTGQALFIW</sequence>
<dbReference type="InterPro" id="IPR052369">
    <property type="entry name" value="UG_Glycosaminoglycan_Hydrolase"/>
</dbReference>
<dbReference type="EMBL" id="KI271600">
    <property type="protein sequence ID" value="ERL64287.1"/>
    <property type="molecule type" value="Genomic_DNA"/>
</dbReference>
<feature type="binding site" evidence="4">
    <location>
        <position position="233"/>
    </location>
    <ligand>
        <name>substrate</name>
    </ligand>
</feature>
<gene>
    <name evidence="5" type="ORF">L248_1055</name>
</gene>
<comment type="similarity">
    <text evidence="2">Belongs to the glycosyl hydrolase 88 family.</text>
</comment>
<accession>U4TS30</accession>
<evidence type="ECO:0000313" key="5">
    <source>
        <dbReference type="EMBL" id="ERL64287.1"/>
    </source>
</evidence>
<dbReference type="GO" id="GO:0052757">
    <property type="term" value="F:chondroitin hydrolase activity"/>
    <property type="evidence" value="ECO:0007669"/>
    <property type="project" value="TreeGrafter"/>
</dbReference>
<dbReference type="eggNOG" id="COG1331">
    <property type="taxonomic scope" value="Bacteria"/>
</dbReference>
<feature type="binding site" evidence="4">
    <location>
        <position position="161"/>
    </location>
    <ligand>
        <name>substrate</name>
    </ligand>
</feature>
<name>U4TS30_9LACO</name>
<dbReference type="SUPFAM" id="SSF48208">
    <property type="entry name" value="Six-hairpin glycosidases"/>
    <property type="match status" value="1"/>
</dbReference>
<feature type="binding site" evidence="4">
    <location>
        <position position="237"/>
    </location>
    <ligand>
        <name>substrate</name>
    </ligand>
</feature>
<dbReference type="PANTHER" id="PTHR36845">
    <property type="entry name" value="HYDROLASE, PUTATIVE (AFU_ORTHOLOGUE AFUA_7G05090)-RELATED"/>
    <property type="match status" value="1"/>
</dbReference>
<dbReference type="AlphaFoldDB" id="U4TS30"/>
<dbReference type="InterPro" id="IPR010905">
    <property type="entry name" value="Glyco_hydro_88"/>
</dbReference>
<dbReference type="OrthoDB" id="428577at2"/>
<organism evidence="5 6">
    <name type="scientific">Schleiferilactobacillus shenzhenensis LY-73</name>
    <dbReference type="NCBI Taxonomy" id="1231336"/>
    <lineage>
        <taxon>Bacteria</taxon>
        <taxon>Bacillati</taxon>
        <taxon>Bacillota</taxon>
        <taxon>Bacilli</taxon>
        <taxon>Lactobacillales</taxon>
        <taxon>Lactobacillaceae</taxon>
        <taxon>Schleiferilactobacillus</taxon>
    </lineage>
</organism>
<feature type="active site" description="Nucleophile" evidence="3">
    <location>
        <position position="100"/>
    </location>
</feature>
<dbReference type="Gene3D" id="1.50.10.10">
    <property type="match status" value="1"/>
</dbReference>
<evidence type="ECO:0000256" key="3">
    <source>
        <dbReference type="PIRSR" id="PIRSR610905-1"/>
    </source>
</evidence>
<dbReference type="InterPro" id="IPR008928">
    <property type="entry name" value="6-hairpin_glycosidase_sf"/>
</dbReference>
<dbReference type="RefSeq" id="WP_022530387.1">
    <property type="nucleotide sequence ID" value="NZ_KI271600.1"/>
</dbReference>
<dbReference type="Pfam" id="PF07470">
    <property type="entry name" value="Glyco_hydro_88"/>
    <property type="match status" value="1"/>
</dbReference>
<dbReference type="PANTHER" id="PTHR36845:SF1">
    <property type="entry name" value="HYDROLASE, PUTATIVE (AFU_ORTHOLOGUE AFUA_7G05090)-RELATED"/>
    <property type="match status" value="1"/>
</dbReference>
<keyword evidence="1" id="KW-0378">Hydrolase</keyword>
<feature type="active site" description="Proton donor" evidence="3">
    <location>
        <position position="161"/>
    </location>
</feature>
<evidence type="ECO:0008006" key="7">
    <source>
        <dbReference type="Google" id="ProtNLM"/>
    </source>
</evidence>
<dbReference type="GO" id="GO:0000272">
    <property type="term" value="P:polysaccharide catabolic process"/>
    <property type="evidence" value="ECO:0007669"/>
    <property type="project" value="TreeGrafter"/>
</dbReference>